<comment type="caution">
    <text evidence="1">The sequence shown here is derived from an EMBL/GenBank/DDBJ whole genome shotgun (WGS) entry which is preliminary data.</text>
</comment>
<name>A0A840RA40_9GAMM</name>
<dbReference type="EMBL" id="JACHHW010000016">
    <property type="protein sequence ID" value="MBB5189212.1"/>
    <property type="molecule type" value="Genomic_DNA"/>
</dbReference>
<keyword evidence="2" id="KW-1185">Reference proteome</keyword>
<gene>
    <name evidence="1" type="ORF">HNQ57_003515</name>
</gene>
<dbReference type="Proteomes" id="UP000536640">
    <property type="component" value="Unassembled WGS sequence"/>
</dbReference>
<evidence type="ECO:0000313" key="2">
    <source>
        <dbReference type="Proteomes" id="UP000536640"/>
    </source>
</evidence>
<accession>A0A840RA40</accession>
<sequence length="175" mass="19279">MKVTVSQLCLPSGPLSLIESAVRELSTKLPPSAWLDRALLSQLLVAQPIRAQKIKRHFCVVGGFRTYHLAIAMIPSGKIIPIELVKGGERLHVEAALAALLANVLDGQQGEVSRRRFAYNTLRRMALDLRAYPSIKIPGVLSPRGLRVALNIMPHETKTPRARLSDYGKLMGARK</sequence>
<proteinExistence type="predicted"/>
<reference evidence="1 2" key="1">
    <citation type="submission" date="2020-08" db="EMBL/GenBank/DDBJ databases">
        <title>Genomic Encyclopedia of Type Strains, Phase IV (KMG-IV): sequencing the most valuable type-strain genomes for metagenomic binning, comparative biology and taxonomic classification.</title>
        <authorList>
            <person name="Goeker M."/>
        </authorList>
    </citation>
    <scope>NUCLEOTIDE SEQUENCE [LARGE SCALE GENOMIC DNA]</scope>
    <source>
        <strain evidence="1 2">DSM 25701</strain>
    </source>
</reference>
<organism evidence="1 2">
    <name type="scientific">Zhongshania antarctica</name>
    <dbReference type="NCBI Taxonomy" id="641702"/>
    <lineage>
        <taxon>Bacteria</taxon>
        <taxon>Pseudomonadati</taxon>
        <taxon>Pseudomonadota</taxon>
        <taxon>Gammaproteobacteria</taxon>
        <taxon>Cellvibrionales</taxon>
        <taxon>Spongiibacteraceae</taxon>
        <taxon>Zhongshania</taxon>
    </lineage>
</organism>
<evidence type="ECO:0000313" key="1">
    <source>
        <dbReference type="EMBL" id="MBB5189212.1"/>
    </source>
</evidence>
<dbReference type="AlphaFoldDB" id="A0A840RA40"/>
<protein>
    <submittedName>
        <fullName evidence="1">Uncharacterized protein</fullName>
    </submittedName>
</protein>